<protein>
    <submittedName>
        <fullName evidence="12">Hexose carrier protein HEX6</fullName>
    </submittedName>
</protein>
<feature type="transmembrane region" description="Helical" evidence="10">
    <location>
        <begin position="451"/>
        <end position="471"/>
    </location>
</feature>
<dbReference type="AlphaFoldDB" id="A0AAV9DTS8"/>
<gene>
    <name evidence="12" type="primary">HEX6</name>
    <name evidence="12" type="ORF">QJS10_CPB11g00312</name>
</gene>
<comment type="subcellular location">
    <subcellularLocation>
        <location evidence="1">Membrane</location>
        <topology evidence="1">Multi-pass membrane protein</topology>
    </subcellularLocation>
</comment>
<dbReference type="SUPFAM" id="SSF103473">
    <property type="entry name" value="MFS general substrate transporter"/>
    <property type="match status" value="1"/>
</dbReference>
<evidence type="ECO:0000256" key="2">
    <source>
        <dbReference type="ARBA" id="ARBA00010992"/>
    </source>
</evidence>
<feature type="transmembrane region" description="Helical" evidence="10">
    <location>
        <begin position="317"/>
        <end position="341"/>
    </location>
</feature>
<dbReference type="NCBIfam" id="TIGR00879">
    <property type="entry name" value="SP"/>
    <property type="match status" value="1"/>
</dbReference>
<evidence type="ECO:0000256" key="5">
    <source>
        <dbReference type="ARBA" id="ARBA00022692"/>
    </source>
</evidence>
<feature type="transmembrane region" description="Helical" evidence="10">
    <location>
        <begin position="106"/>
        <end position="125"/>
    </location>
</feature>
<dbReference type="FunFam" id="1.20.1250.20:FF:000002">
    <property type="entry name" value="Sugar transport protein 13"/>
    <property type="match status" value="1"/>
</dbReference>
<evidence type="ECO:0000256" key="3">
    <source>
        <dbReference type="ARBA" id="ARBA00022448"/>
    </source>
</evidence>
<comment type="caution">
    <text evidence="12">The sequence shown here is derived from an EMBL/GenBank/DDBJ whole genome shotgun (WGS) entry which is preliminary data.</text>
</comment>
<dbReference type="PANTHER" id="PTHR23500:SF30">
    <property type="entry name" value="SUGAR TRANSPORT PROTEIN 3"/>
    <property type="match status" value="1"/>
</dbReference>
<dbReference type="InterPro" id="IPR005829">
    <property type="entry name" value="Sugar_transporter_CS"/>
</dbReference>
<feature type="transmembrane region" description="Helical" evidence="10">
    <location>
        <begin position="164"/>
        <end position="185"/>
    </location>
</feature>
<evidence type="ECO:0000259" key="11">
    <source>
        <dbReference type="PROSITE" id="PS50850"/>
    </source>
</evidence>
<dbReference type="GO" id="GO:0015293">
    <property type="term" value="F:symporter activity"/>
    <property type="evidence" value="ECO:0007669"/>
    <property type="project" value="UniProtKB-KW"/>
</dbReference>
<evidence type="ECO:0000313" key="13">
    <source>
        <dbReference type="Proteomes" id="UP001180020"/>
    </source>
</evidence>
<evidence type="ECO:0000256" key="7">
    <source>
        <dbReference type="ARBA" id="ARBA00022989"/>
    </source>
</evidence>
<feature type="transmembrane region" description="Helical" evidence="10">
    <location>
        <begin position="283"/>
        <end position="305"/>
    </location>
</feature>
<dbReference type="GO" id="GO:0015145">
    <property type="term" value="F:monosaccharide transmembrane transporter activity"/>
    <property type="evidence" value="ECO:0007669"/>
    <property type="project" value="InterPro"/>
</dbReference>
<organism evidence="12 13">
    <name type="scientific">Acorus calamus</name>
    <name type="common">Sweet flag</name>
    <dbReference type="NCBI Taxonomy" id="4465"/>
    <lineage>
        <taxon>Eukaryota</taxon>
        <taxon>Viridiplantae</taxon>
        <taxon>Streptophyta</taxon>
        <taxon>Embryophyta</taxon>
        <taxon>Tracheophyta</taxon>
        <taxon>Spermatophyta</taxon>
        <taxon>Magnoliopsida</taxon>
        <taxon>Liliopsida</taxon>
        <taxon>Acoraceae</taxon>
        <taxon>Acorus</taxon>
    </lineage>
</organism>
<keyword evidence="7 10" id="KW-1133">Transmembrane helix</keyword>
<dbReference type="InterPro" id="IPR044778">
    <property type="entry name" value="MFS_STP/MST-like_plant"/>
</dbReference>
<feature type="transmembrane region" description="Helical" evidence="10">
    <location>
        <begin position="382"/>
        <end position="403"/>
    </location>
</feature>
<evidence type="ECO:0000256" key="4">
    <source>
        <dbReference type="ARBA" id="ARBA00022597"/>
    </source>
</evidence>
<feature type="transmembrane region" description="Helical" evidence="10">
    <location>
        <begin position="424"/>
        <end position="445"/>
    </location>
</feature>
<evidence type="ECO:0000313" key="12">
    <source>
        <dbReference type="EMBL" id="KAK1303933.1"/>
    </source>
</evidence>
<feature type="domain" description="Major facilitator superfamily (MFS) profile" evidence="11">
    <location>
        <begin position="17"/>
        <end position="475"/>
    </location>
</feature>
<dbReference type="PROSITE" id="PS50850">
    <property type="entry name" value="MFS"/>
    <property type="match status" value="1"/>
</dbReference>
<evidence type="ECO:0000256" key="9">
    <source>
        <dbReference type="RuleBase" id="RU003346"/>
    </source>
</evidence>
<evidence type="ECO:0000256" key="6">
    <source>
        <dbReference type="ARBA" id="ARBA00022847"/>
    </source>
</evidence>
<dbReference type="PROSITE" id="PS00217">
    <property type="entry name" value="SUGAR_TRANSPORT_2"/>
    <property type="match status" value="1"/>
</dbReference>
<dbReference type="InterPro" id="IPR005828">
    <property type="entry name" value="MFS_sugar_transport-like"/>
</dbReference>
<comment type="similarity">
    <text evidence="2 9">Belongs to the major facilitator superfamily. Sugar transporter (TC 2.A.1.1) family.</text>
</comment>
<keyword evidence="8 10" id="KW-0472">Membrane</keyword>
<feature type="transmembrane region" description="Helical" evidence="10">
    <location>
        <begin position="348"/>
        <end position="370"/>
    </location>
</feature>
<keyword evidence="6" id="KW-0769">Symport</keyword>
<evidence type="ECO:0000256" key="10">
    <source>
        <dbReference type="SAM" id="Phobius"/>
    </source>
</evidence>
<dbReference type="InterPro" id="IPR045262">
    <property type="entry name" value="STP/PLT_plant"/>
</dbReference>
<feature type="transmembrane region" description="Helical" evidence="10">
    <location>
        <begin position="75"/>
        <end position="94"/>
    </location>
</feature>
<keyword evidence="13" id="KW-1185">Reference proteome</keyword>
<keyword evidence="3 9" id="KW-0813">Transport</keyword>
<accession>A0AAV9DTS8</accession>
<dbReference type="Pfam" id="PF00083">
    <property type="entry name" value="Sugar_tr"/>
    <property type="match status" value="1"/>
</dbReference>
<feature type="transmembrane region" description="Helical" evidence="10">
    <location>
        <begin position="197"/>
        <end position="216"/>
    </location>
</feature>
<evidence type="ECO:0000256" key="1">
    <source>
        <dbReference type="ARBA" id="ARBA00004141"/>
    </source>
</evidence>
<proteinExistence type="inferred from homology"/>
<dbReference type="GO" id="GO:0016020">
    <property type="term" value="C:membrane"/>
    <property type="evidence" value="ECO:0007669"/>
    <property type="project" value="UniProtKB-SubCell"/>
</dbReference>
<dbReference type="Gene3D" id="1.20.1250.20">
    <property type="entry name" value="MFS general substrate transporter like domains"/>
    <property type="match status" value="1"/>
</dbReference>
<reference evidence="12" key="1">
    <citation type="journal article" date="2023" name="Nat. Commun.">
        <title>Diploid and tetraploid genomes of Acorus and the evolution of monocots.</title>
        <authorList>
            <person name="Ma L."/>
            <person name="Liu K.W."/>
            <person name="Li Z."/>
            <person name="Hsiao Y.Y."/>
            <person name="Qi Y."/>
            <person name="Fu T."/>
            <person name="Tang G.D."/>
            <person name="Zhang D."/>
            <person name="Sun W.H."/>
            <person name="Liu D.K."/>
            <person name="Li Y."/>
            <person name="Chen G.Z."/>
            <person name="Liu X.D."/>
            <person name="Liao X.Y."/>
            <person name="Jiang Y.T."/>
            <person name="Yu X."/>
            <person name="Hao Y."/>
            <person name="Huang J."/>
            <person name="Zhao X.W."/>
            <person name="Ke S."/>
            <person name="Chen Y.Y."/>
            <person name="Wu W.L."/>
            <person name="Hsu J.L."/>
            <person name="Lin Y.F."/>
            <person name="Huang M.D."/>
            <person name="Li C.Y."/>
            <person name="Huang L."/>
            <person name="Wang Z.W."/>
            <person name="Zhao X."/>
            <person name="Zhong W.Y."/>
            <person name="Peng D.H."/>
            <person name="Ahmad S."/>
            <person name="Lan S."/>
            <person name="Zhang J.S."/>
            <person name="Tsai W.C."/>
            <person name="Van de Peer Y."/>
            <person name="Liu Z.J."/>
        </authorList>
    </citation>
    <scope>NUCLEOTIDE SEQUENCE</scope>
    <source>
        <strain evidence="12">CP</strain>
    </source>
</reference>
<dbReference type="PRINTS" id="PR00171">
    <property type="entry name" value="SUGRTRNSPORT"/>
</dbReference>
<dbReference type="EMBL" id="JAUJYO010000011">
    <property type="protein sequence ID" value="KAK1303933.1"/>
    <property type="molecule type" value="Genomic_DNA"/>
</dbReference>
<evidence type="ECO:0000256" key="8">
    <source>
        <dbReference type="ARBA" id="ARBA00023136"/>
    </source>
</evidence>
<reference evidence="12" key="2">
    <citation type="submission" date="2023-06" db="EMBL/GenBank/DDBJ databases">
        <authorList>
            <person name="Ma L."/>
            <person name="Liu K.-W."/>
            <person name="Li Z."/>
            <person name="Hsiao Y.-Y."/>
            <person name="Qi Y."/>
            <person name="Fu T."/>
            <person name="Tang G."/>
            <person name="Zhang D."/>
            <person name="Sun W.-H."/>
            <person name="Liu D.-K."/>
            <person name="Li Y."/>
            <person name="Chen G.-Z."/>
            <person name="Liu X.-D."/>
            <person name="Liao X.-Y."/>
            <person name="Jiang Y.-T."/>
            <person name="Yu X."/>
            <person name="Hao Y."/>
            <person name="Huang J."/>
            <person name="Zhao X.-W."/>
            <person name="Ke S."/>
            <person name="Chen Y.-Y."/>
            <person name="Wu W.-L."/>
            <person name="Hsu J.-L."/>
            <person name="Lin Y.-F."/>
            <person name="Huang M.-D."/>
            <person name="Li C.-Y."/>
            <person name="Huang L."/>
            <person name="Wang Z.-W."/>
            <person name="Zhao X."/>
            <person name="Zhong W.-Y."/>
            <person name="Peng D.-H."/>
            <person name="Ahmad S."/>
            <person name="Lan S."/>
            <person name="Zhang J.-S."/>
            <person name="Tsai W.-C."/>
            <person name="Van De Peer Y."/>
            <person name="Liu Z.-J."/>
        </authorList>
    </citation>
    <scope>NUCLEOTIDE SEQUENCE</scope>
    <source>
        <strain evidence="12">CP</strain>
        <tissue evidence="12">Leaves</tissue>
    </source>
</reference>
<sequence length="510" mass="55088">MASALYNGRMTPFVVLSCMTSAMGGVIFGYDVGISGGVTSMTPFLAKFFPDVYARMTSAARSDETSNYCKFDSQLLTAFTSSLFFAGLVASLFASSVTSAFGRKPSILLGGAVFLVGAVLGGVAVNVYMLILGRVLLGIGVGFASQSVPLYLSEMAPPKYRGAFNYGFHLSIGVGYISATLINYFVDKLHRSWGWRVSLALAAVPASALALGALFLPETPNSLIHRARDDDDLRRAEALLRRIRGAPDVRAEFDDMVRARAASESVRRPLRELMTARKHRPQLVMAFAIPFFQQVTGINVVAFYSPLLFRTIGLGESASLLSAVLTGLVGSGANFLSMLVVDRLGRRTLFFAGGAQMLASLAVVGGVLAARLRDQGELLGKGWAWAVLIAVWAYVAGYGWSWGPLGWLVPSEVFPLEVRSAGQGVAVAVNFAFTFAVAQSFLPMLCHLKAGLFFFFGGWVVVMTGFVWALLPETRGVPIEKMEGVWREHWFWKRVVGGEGKMDVEVCGIN</sequence>
<feature type="transmembrane region" description="Helical" evidence="10">
    <location>
        <begin position="12"/>
        <end position="30"/>
    </location>
</feature>
<keyword evidence="4" id="KW-0762">Sugar transport</keyword>
<name>A0AAV9DTS8_ACOCL</name>
<dbReference type="InterPro" id="IPR003663">
    <property type="entry name" value="Sugar/inositol_transpt"/>
</dbReference>
<dbReference type="InterPro" id="IPR036259">
    <property type="entry name" value="MFS_trans_sf"/>
</dbReference>
<dbReference type="InterPro" id="IPR020846">
    <property type="entry name" value="MFS_dom"/>
</dbReference>
<dbReference type="PANTHER" id="PTHR23500">
    <property type="entry name" value="SOLUTE CARRIER FAMILY 2, FACILITATED GLUCOSE TRANSPORTER"/>
    <property type="match status" value="1"/>
</dbReference>
<dbReference type="Proteomes" id="UP001180020">
    <property type="component" value="Unassembled WGS sequence"/>
</dbReference>
<dbReference type="PROSITE" id="PS00216">
    <property type="entry name" value="SUGAR_TRANSPORT_1"/>
    <property type="match status" value="1"/>
</dbReference>
<keyword evidence="5 10" id="KW-0812">Transmembrane</keyword>
<dbReference type="CDD" id="cd17361">
    <property type="entry name" value="MFS_STP"/>
    <property type="match status" value="1"/>
</dbReference>